<reference evidence="2" key="1">
    <citation type="journal article" date="2022" name="Int. J. Mol. Sci.">
        <title>Draft Genome of Tanacetum Coccineum: Genomic Comparison of Closely Related Tanacetum-Family Plants.</title>
        <authorList>
            <person name="Yamashiro T."/>
            <person name="Shiraishi A."/>
            <person name="Nakayama K."/>
            <person name="Satake H."/>
        </authorList>
    </citation>
    <scope>NUCLEOTIDE SEQUENCE</scope>
</reference>
<dbReference type="Proteomes" id="UP001151760">
    <property type="component" value="Unassembled WGS sequence"/>
</dbReference>
<protein>
    <submittedName>
        <fullName evidence="2">JmjC domain-containing protein</fullName>
    </submittedName>
</protein>
<feature type="region of interest" description="Disordered" evidence="1">
    <location>
        <begin position="156"/>
        <end position="181"/>
    </location>
</feature>
<comment type="caution">
    <text evidence="2">The sequence shown here is derived from an EMBL/GenBank/DDBJ whole genome shotgun (WGS) entry which is preliminary data.</text>
</comment>
<name>A0ABQ5B7E8_9ASTR</name>
<accession>A0ABQ5B7E8</accession>
<proteinExistence type="predicted"/>
<reference evidence="2" key="2">
    <citation type="submission" date="2022-01" db="EMBL/GenBank/DDBJ databases">
        <authorList>
            <person name="Yamashiro T."/>
            <person name="Shiraishi A."/>
            <person name="Satake H."/>
            <person name="Nakayama K."/>
        </authorList>
    </citation>
    <scope>NUCLEOTIDE SEQUENCE</scope>
</reference>
<sequence>MYKQLKYDVNYSKFLRKWLIRNALFILRKWTPSSNLSKEELSFVPVWFKFHGVLVSAFTGDGLSVIATCLGTPMIVDCALKDTMVISIPNRNGNGCPKRVIADLRKQGGTSNDGFQTVQRKDVRGPLTTSTPLSNAFSVLDEDNEKPMDDLVDDTRKKVGASPKKTSILSGRKADSPKSNVVFSPETKVHCFDRDNMEFDDMEQVVEEEGHGSASSGNG</sequence>
<evidence type="ECO:0000256" key="1">
    <source>
        <dbReference type="SAM" id="MobiDB-lite"/>
    </source>
</evidence>
<keyword evidence="3" id="KW-1185">Reference proteome</keyword>
<dbReference type="EMBL" id="BQNB010012921">
    <property type="protein sequence ID" value="GJT09612.1"/>
    <property type="molecule type" value="Genomic_DNA"/>
</dbReference>
<gene>
    <name evidence="2" type="ORF">Tco_0856654</name>
</gene>
<organism evidence="2 3">
    <name type="scientific">Tanacetum coccineum</name>
    <dbReference type="NCBI Taxonomy" id="301880"/>
    <lineage>
        <taxon>Eukaryota</taxon>
        <taxon>Viridiplantae</taxon>
        <taxon>Streptophyta</taxon>
        <taxon>Embryophyta</taxon>
        <taxon>Tracheophyta</taxon>
        <taxon>Spermatophyta</taxon>
        <taxon>Magnoliopsida</taxon>
        <taxon>eudicotyledons</taxon>
        <taxon>Gunneridae</taxon>
        <taxon>Pentapetalae</taxon>
        <taxon>asterids</taxon>
        <taxon>campanulids</taxon>
        <taxon>Asterales</taxon>
        <taxon>Asteraceae</taxon>
        <taxon>Asteroideae</taxon>
        <taxon>Anthemideae</taxon>
        <taxon>Anthemidinae</taxon>
        <taxon>Tanacetum</taxon>
    </lineage>
</organism>
<evidence type="ECO:0000313" key="2">
    <source>
        <dbReference type="EMBL" id="GJT09612.1"/>
    </source>
</evidence>
<evidence type="ECO:0000313" key="3">
    <source>
        <dbReference type="Proteomes" id="UP001151760"/>
    </source>
</evidence>